<dbReference type="Proteomes" id="UP000054248">
    <property type="component" value="Unassembled WGS sequence"/>
</dbReference>
<keyword evidence="3" id="KW-1185">Reference proteome</keyword>
<dbReference type="GO" id="GO:0007166">
    <property type="term" value="P:cell surface receptor signaling pathway"/>
    <property type="evidence" value="ECO:0007669"/>
    <property type="project" value="InterPro"/>
</dbReference>
<evidence type="ECO:0000313" key="3">
    <source>
        <dbReference type="Proteomes" id="UP000054248"/>
    </source>
</evidence>
<dbReference type="InterPro" id="IPR036537">
    <property type="entry name" value="Adaptor_Cbl_N_dom_sf"/>
</dbReference>
<dbReference type="AlphaFoldDB" id="A0A0C3Q9X6"/>
<reference evidence="2 3" key="1">
    <citation type="submission" date="2014-04" db="EMBL/GenBank/DDBJ databases">
        <authorList>
            <consortium name="DOE Joint Genome Institute"/>
            <person name="Kuo A."/>
            <person name="Girlanda M."/>
            <person name="Perotto S."/>
            <person name="Kohler A."/>
            <person name="Nagy L.G."/>
            <person name="Floudas D."/>
            <person name="Copeland A."/>
            <person name="Barry K.W."/>
            <person name="Cichocki N."/>
            <person name="Veneault-Fourrey C."/>
            <person name="LaButti K."/>
            <person name="Lindquist E.A."/>
            <person name="Lipzen A."/>
            <person name="Lundell T."/>
            <person name="Morin E."/>
            <person name="Murat C."/>
            <person name="Sun H."/>
            <person name="Tunlid A."/>
            <person name="Henrissat B."/>
            <person name="Grigoriev I.V."/>
            <person name="Hibbett D.S."/>
            <person name="Martin F."/>
            <person name="Nordberg H.P."/>
            <person name="Cantor M.N."/>
            <person name="Hua S.X."/>
        </authorList>
    </citation>
    <scope>NUCLEOTIDE SEQUENCE [LARGE SCALE GENOMIC DNA]</scope>
    <source>
        <strain evidence="2 3">MUT 4182</strain>
    </source>
</reference>
<name>A0A0C3Q9X6_9AGAM</name>
<dbReference type="PANTHER" id="PTHR44329">
    <property type="entry name" value="SERINE/THREONINE-PROTEIN KINASE TNNI3K-RELATED"/>
    <property type="match status" value="1"/>
</dbReference>
<feature type="domain" description="Protein kinase" evidence="1">
    <location>
        <begin position="217"/>
        <end position="509"/>
    </location>
</feature>
<dbReference type="STRING" id="1051891.A0A0C3Q9X6"/>
<dbReference type="SUPFAM" id="SSF56112">
    <property type="entry name" value="Protein kinase-like (PK-like)"/>
    <property type="match status" value="1"/>
</dbReference>
<organism evidence="2 3">
    <name type="scientific">Tulasnella calospora MUT 4182</name>
    <dbReference type="NCBI Taxonomy" id="1051891"/>
    <lineage>
        <taxon>Eukaryota</taxon>
        <taxon>Fungi</taxon>
        <taxon>Dikarya</taxon>
        <taxon>Basidiomycota</taxon>
        <taxon>Agaricomycotina</taxon>
        <taxon>Agaricomycetes</taxon>
        <taxon>Cantharellales</taxon>
        <taxon>Tulasnellaceae</taxon>
        <taxon>Tulasnella</taxon>
    </lineage>
</organism>
<dbReference type="Pfam" id="PF07714">
    <property type="entry name" value="PK_Tyr_Ser-Thr"/>
    <property type="match status" value="1"/>
</dbReference>
<protein>
    <recommendedName>
        <fullName evidence="1">Protein kinase domain-containing protein</fullName>
    </recommendedName>
</protein>
<dbReference type="PROSITE" id="PS50011">
    <property type="entry name" value="PROTEIN_KINASE_DOM"/>
    <property type="match status" value="1"/>
</dbReference>
<dbReference type="OrthoDB" id="413582at2759"/>
<dbReference type="Gene3D" id="1.10.510.10">
    <property type="entry name" value="Transferase(Phosphotransferase) domain 1"/>
    <property type="match status" value="1"/>
</dbReference>
<evidence type="ECO:0000313" key="2">
    <source>
        <dbReference type="EMBL" id="KIO26925.1"/>
    </source>
</evidence>
<dbReference type="InterPro" id="IPR059179">
    <property type="entry name" value="MLKL-like_MCAfunc"/>
</dbReference>
<reference evidence="3" key="2">
    <citation type="submission" date="2015-01" db="EMBL/GenBank/DDBJ databases">
        <title>Evolutionary Origins and Diversification of the Mycorrhizal Mutualists.</title>
        <authorList>
            <consortium name="DOE Joint Genome Institute"/>
            <consortium name="Mycorrhizal Genomics Consortium"/>
            <person name="Kohler A."/>
            <person name="Kuo A."/>
            <person name="Nagy L.G."/>
            <person name="Floudas D."/>
            <person name="Copeland A."/>
            <person name="Barry K.W."/>
            <person name="Cichocki N."/>
            <person name="Veneault-Fourrey C."/>
            <person name="LaButti K."/>
            <person name="Lindquist E.A."/>
            <person name="Lipzen A."/>
            <person name="Lundell T."/>
            <person name="Morin E."/>
            <person name="Murat C."/>
            <person name="Riley R."/>
            <person name="Ohm R."/>
            <person name="Sun H."/>
            <person name="Tunlid A."/>
            <person name="Henrissat B."/>
            <person name="Grigoriev I.V."/>
            <person name="Hibbett D.S."/>
            <person name="Martin F."/>
        </authorList>
    </citation>
    <scope>NUCLEOTIDE SEQUENCE [LARGE SCALE GENOMIC DNA]</scope>
    <source>
        <strain evidence="3">MUT 4182</strain>
    </source>
</reference>
<dbReference type="InterPro" id="IPR011009">
    <property type="entry name" value="Kinase-like_dom_sf"/>
</dbReference>
<dbReference type="CDD" id="cd21037">
    <property type="entry name" value="MLKL_NTD"/>
    <property type="match status" value="1"/>
</dbReference>
<sequence>MTMTTATDPNDQLIRYRLTPDELRDGSKLKSKLISTEAVFSYGALAANASGVPGLGAVIVGLEGVVNSVGRVKRQQKRCKTLENSWINLVHFVHSNRDIMEEPGLVEILDCVAAALEDFKEYLDEWSRMGWFKSWRKRHDITEIVDKFQAAFEEACRLVPRAVLTNQALAIQKLREQAEKTNSSAEKSRIESLIYSMRMDRTLDVSDLPAYLDGEVSLLDPKVDTGNRYEIALGRWLGKEIVALKFPKDFEVLDCKRDCRGSKTICRDQKRHEKAASAMKRFRRQVDLWRALDHPNVLKLHGWCKINGDIHLVTPWLESGSVRKFIERNGPSSLERLRLVRDIVSGLIYVHSKGVVHGSLSPTNVLVKTDGPTPTALIGDFSVAKIVQASDRMAVTDIRDDRAMVRFQAPEANLGADGPGITPEADVFAWATTSLEVISGVRPYDKEDEFHVLYQRVLARREGPTIEEHPSPMWESCPGLWDLLVTCRNGEPHLRPRLNDVLTKLDGYIKLHEVDS</sequence>
<dbReference type="EMBL" id="KN823017">
    <property type="protein sequence ID" value="KIO26925.1"/>
    <property type="molecule type" value="Genomic_DNA"/>
</dbReference>
<dbReference type="InterPro" id="IPR001245">
    <property type="entry name" value="Ser-Thr/Tyr_kinase_cat_dom"/>
</dbReference>
<gene>
    <name evidence="2" type="ORF">M407DRAFT_23862</name>
</gene>
<dbReference type="GO" id="GO:0005524">
    <property type="term" value="F:ATP binding"/>
    <property type="evidence" value="ECO:0007669"/>
    <property type="project" value="InterPro"/>
</dbReference>
<proteinExistence type="predicted"/>
<dbReference type="InterPro" id="IPR000719">
    <property type="entry name" value="Prot_kinase_dom"/>
</dbReference>
<dbReference type="Gene3D" id="1.20.930.20">
    <property type="entry name" value="Adaptor protein Cbl, N-terminal domain"/>
    <property type="match status" value="1"/>
</dbReference>
<evidence type="ECO:0000259" key="1">
    <source>
        <dbReference type="PROSITE" id="PS50011"/>
    </source>
</evidence>
<dbReference type="InterPro" id="IPR051681">
    <property type="entry name" value="Ser/Thr_Kinases-Pseudokinases"/>
</dbReference>
<accession>A0A0C3Q9X6</accession>
<dbReference type="HOGENOM" id="CLU_000288_7_38_1"/>
<dbReference type="GO" id="GO:0004674">
    <property type="term" value="F:protein serine/threonine kinase activity"/>
    <property type="evidence" value="ECO:0007669"/>
    <property type="project" value="TreeGrafter"/>
</dbReference>